<comment type="subcellular location">
    <subcellularLocation>
        <location evidence="1 7">Cell membrane</location>
        <topology evidence="1 7">Multi-pass membrane protein</topology>
    </subcellularLocation>
</comment>
<dbReference type="CDD" id="cd06261">
    <property type="entry name" value="TM_PBP2"/>
    <property type="match status" value="1"/>
</dbReference>
<evidence type="ECO:0000313" key="10">
    <source>
        <dbReference type="Proteomes" id="UP001305702"/>
    </source>
</evidence>
<feature type="domain" description="ABC transmembrane type-1" evidence="8">
    <location>
        <begin position="69"/>
        <end position="272"/>
    </location>
</feature>
<evidence type="ECO:0000259" key="8">
    <source>
        <dbReference type="PROSITE" id="PS50928"/>
    </source>
</evidence>
<feature type="transmembrane region" description="Helical" evidence="7">
    <location>
        <begin position="105"/>
        <end position="124"/>
    </location>
</feature>
<evidence type="ECO:0000256" key="7">
    <source>
        <dbReference type="RuleBase" id="RU363032"/>
    </source>
</evidence>
<keyword evidence="5 7" id="KW-1133">Transmembrane helix</keyword>
<comment type="similarity">
    <text evidence="7">Belongs to the binding-protein-dependent transport system permease family.</text>
</comment>
<sequence>MGDRVFTATNAAILILISLVAVFPLYYVFVVSFTDPSEYVRKGVVLFPEKWSLDSYRYLMSTNSFLNAMGNSLFLATVGTACSLVVTSGLSYALSRKRLGGRRTLLLLILLTTLFNPGLIPPYLLVRELGLINSTWSLILPVLSSGWYVLLMKGFFDSIPASLEEAARIDGCNDFSVWWRVILPLSLPSLAAFGLFYAVDYWNTFFSALLYINRFDKQPLQVLLQNMLIDSSISGSSEAAQMMAEQRIPGQTLKMAAVVIATVPILLVYPFLQKHFAKGAMVGSVKE</sequence>
<dbReference type="PANTHER" id="PTHR43744">
    <property type="entry name" value="ABC TRANSPORTER PERMEASE PROTEIN MG189-RELATED-RELATED"/>
    <property type="match status" value="1"/>
</dbReference>
<keyword evidence="2 7" id="KW-0813">Transport</keyword>
<keyword evidence="6 7" id="KW-0472">Membrane</keyword>
<dbReference type="AlphaFoldDB" id="A0AA96LLA5"/>
<evidence type="ECO:0000256" key="4">
    <source>
        <dbReference type="ARBA" id="ARBA00022692"/>
    </source>
</evidence>
<proteinExistence type="inferred from homology"/>
<evidence type="ECO:0000256" key="6">
    <source>
        <dbReference type="ARBA" id="ARBA00023136"/>
    </source>
</evidence>
<feature type="transmembrane region" description="Helical" evidence="7">
    <location>
        <begin position="252"/>
        <end position="272"/>
    </location>
</feature>
<dbReference type="RefSeq" id="WP_315607929.1">
    <property type="nucleotide sequence ID" value="NZ_CP130318.1"/>
</dbReference>
<gene>
    <name evidence="9" type="ORF">MJA45_04050</name>
</gene>
<reference evidence="9 10" key="1">
    <citation type="submission" date="2022-02" db="EMBL/GenBank/DDBJ databases">
        <title>Paenibacillus sp. MBLB1776 Whole Genome Shotgun Sequencing.</title>
        <authorList>
            <person name="Hwang C.Y."/>
            <person name="Cho E.-S."/>
            <person name="Seo M.-J."/>
        </authorList>
    </citation>
    <scope>NUCLEOTIDE SEQUENCE [LARGE SCALE GENOMIC DNA]</scope>
    <source>
        <strain evidence="9 10">MBLB1776</strain>
    </source>
</reference>
<dbReference type="GO" id="GO:0055085">
    <property type="term" value="P:transmembrane transport"/>
    <property type="evidence" value="ECO:0007669"/>
    <property type="project" value="InterPro"/>
</dbReference>
<dbReference type="Proteomes" id="UP001305702">
    <property type="component" value="Chromosome"/>
</dbReference>
<dbReference type="InterPro" id="IPR035906">
    <property type="entry name" value="MetI-like_sf"/>
</dbReference>
<feature type="transmembrane region" description="Helical" evidence="7">
    <location>
        <begin position="136"/>
        <end position="156"/>
    </location>
</feature>
<keyword evidence="4 7" id="KW-0812">Transmembrane</keyword>
<accession>A0AA96LLA5</accession>
<dbReference type="KEGG" id="paun:MJA45_04050"/>
<dbReference type="InterPro" id="IPR000515">
    <property type="entry name" value="MetI-like"/>
</dbReference>
<feature type="transmembrane region" description="Helical" evidence="7">
    <location>
        <begin position="12"/>
        <end position="33"/>
    </location>
</feature>
<feature type="transmembrane region" description="Helical" evidence="7">
    <location>
        <begin position="73"/>
        <end position="93"/>
    </location>
</feature>
<evidence type="ECO:0000256" key="3">
    <source>
        <dbReference type="ARBA" id="ARBA00022475"/>
    </source>
</evidence>
<dbReference type="EMBL" id="CP130318">
    <property type="protein sequence ID" value="WNQ14150.1"/>
    <property type="molecule type" value="Genomic_DNA"/>
</dbReference>
<keyword evidence="3" id="KW-1003">Cell membrane</keyword>
<dbReference type="Gene3D" id="1.10.3720.10">
    <property type="entry name" value="MetI-like"/>
    <property type="match status" value="1"/>
</dbReference>
<dbReference type="PANTHER" id="PTHR43744:SF9">
    <property type="entry name" value="POLYGALACTURONAN_RHAMNOGALACTURONAN TRANSPORT SYSTEM PERMEASE PROTEIN YTCP"/>
    <property type="match status" value="1"/>
</dbReference>
<dbReference type="GO" id="GO:0005886">
    <property type="term" value="C:plasma membrane"/>
    <property type="evidence" value="ECO:0007669"/>
    <property type="project" value="UniProtKB-SubCell"/>
</dbReference>
<evidence type="ECO:0000256" key="5">
    <source>
        <dbReference type="ARBA" id="ARBA00022989"/>
    </source>
</evidence>
<dbReference type="SUPFAM" id="SSF161098">
    <property type="entry name" value="MetI-like"/>
    <property type="match status" value="1"/>
</dbReference>
<evidence type="ECO:0000256" key="2">
    <source>
        <dbReference type="ARBA" id="ARBA00022448"/>
    </source>
</evidence>
<evidence type="ECO:0000256" key="1">
    <source>
        <dbReference type="ARBA" id="ARBA00004651"/>
    </source>
</evidence>
<dbReference type="Pfam" id="PF00528">
    <property type="entry name" value="BPD_transp_1"/>
    <property type="match status" value="1"/>
</dbReference>
<name>A0AA96LLA5_9BACL</name>
<organism evidence="9 10">
    <name type="scientific">Paenibacillus aurantius</name>
    <dbReference type="NCBI Taxonomy" id="2918900"/>
    <lineage>
        <taxon>Bacteria</taxon>
        <taxon>Bacillati</taxon>
        <taxon>Bacillota</taxon>
        <taxon>Bacilli</taxon>
        <taxon>Bacillales</taxon>
        <taxon>Paenibacillaceae</taxon>
        <taxon>Paenibacillus</taxon>
    </lineage>
</organism>
<keyword evidence="10" id="KW-1185">Reference proteome</keyword>
<dbReference type="PROSITE" id="PS50928">
    <property type="entry name" value="ABC_TM1"/>
    <property type="match status" value="1"/>
</dbReference>
<evidence type="ECO:0000313" key="9">
    <source>
        <dbReference type="EMBL" id="WNQ14150.1"/>
    </source>
</evidence>
<protein>
    <submittedName>
        <fullName evidence="9">Carbohydrate ABC transporter permease</fullName>
    </submittedName>
</protein>
<feature type="transmembrane region" description="Helical" evidence="7">
    <location>
        <begin position="177"/>
        <end position="199"/>
    </location>
</feature>